<feature type="region of interest" description="Disordered" evidence="1">
    <location>
        <begin position="381"/>
        <end position="407"/>
    </location>
</feature>
<dbReference type="InterPro" id="IPR004006">
    <property type="entry name" value="DhaK_dom"/>
</dbReference>
<evidence type="ECO:0000256" key="1">
    <source>
        <dbReference type="SAM" id="MobiDB-lite"/>
    </source>
</evidence>
<dbReference type="Gene3D" id="3.30.1180.20">
    <property type="entry name" value="Dihydroxyacetone kinase, domain 2"/>
    <property type="match status" value="1"/>
</dbReference>
<dbReference type="GO" id="GO:0006071">
    <property type="term" value="P:glycerol metabolic process"/>
    <property type="evidence" value="ECO:0007669"/>
    <property type="project" value="InterPro"/>
</dbReference>
<feature type="region of interest" description="Disordered" evidence="1">
    <location>
        <begin position="25"/>
        <end position="58"/>
    </location>
</feature>
<organism evidence="3 4">
    <name type="scientific">Exophiala dermatitidis (strain ATCC 34100 / CBS 525.76 / NIH/UT8656)</name>
    <name type="common">Black yeast</name>
    <name type="synonym">Wangiella dermatitidis</name>
    <dbReference type="NCBI Taxonomy" id="858893"/>
    <lineage>
        <taxon>Eukaryota</taxon>
        <taxon>Fungi</taxon>
        <taxon>Dikarya</taxon>
        <taxon>Ascomycota</taxon>
        <taxon>Pezizomycotina</taxon>
        <taxon>Eurotiomycetes</taxon>
        <taxon>Chaetothyriomycetidae</taxon>
        <taxon>Chaetothyriales</taxon>
        <taxon>Herpotrichiellaceae</taxon>
        <taxon>Exophiala</taxon>
    </lineage>
</organism>
<dbReference type="AlphaFoldDB" id="H6BS58"/>
<feature type="compositionally biased region" description="Basic and acidic residues" evidence="1">
    <location>
        <begin position="29"/>
        <end position="52"/>
    </location>
</feature>
<proteinExistence type="predicted"/>
<evidence type="ECO:0000313" key="4">
    <source>
        <dbReference type="Proteomes" id="UP000007304"/>
    </source>
</evidence>
<feature type="domain" description="DhaK" evidence="2">
    <location>
        <begin position="1"/>
        <end position="237"/>
    </location>
</feature>
<feature type="compositionally biased region" description="Basic and acidic residues" evidence="1">
    <location>
        <begin position="335"/>
        <end position="365"/>
    </location>
</feature>
<dbReference type="GeneID" id="20306928"/>
<sequence>MGSSNKPGFGGEGFLDLPQQPNIEVGDFVDFHQGETVSDHPNKTGDSAKEQEATDSSQNPGMILVAKICDALIKVGYDVTNVRKVAKLVTDNMMTASSTQVRPVDDPSLVENSDSLKSELLDEPARAVGLLLQGLLDRKTSRSRSRTVQMNSNEPVVLINQSSRLDRNTFSRVVDETVSQLQHQWNVWPVRVYGGALVEMEADDDGYCITLLNVVNTDIGGPSMVQLLDEPCDAPEWCSFTRREAWRERDLLYRDQGEPASAVSEGNVEEDVDVLNRPSASLDDASVGEEPATAHRHDATSASPQRQAGVDDVDSSVAPVEILDREISVSADNASEARESPQQESPDLHEVKTPDKNVHHPTWDRHDDSISLVDLIKAQASTLSPSTKADSTSQGEPEPVSEGCLAKSDSLVEDEFVVV</sequence>
<dbReference type="VEuPathDB" id="FungiDB:HMPREF1120_02289"/>
<dbReference type="STRING" id="858893.H6BS58"/>
<feature type="region of interest" description="Disordered" evidence="1">
    <location>
        <begin position="1"/>
        <end position="20"/>
    </location>
</feature>
<keyword evidence="3" id="KW-0808">Transferase</keyword>
<protein>
    <submittedName>
        <fullName evidence="3">Dihydroxyacetone kinase</fullName>
    </submittedName>
</protein>
<dbReference type="GO" id="GO:0004371">
    <property type="term" value="F:glycerone kinase activity"/>
    <property type="evidence" value="ECO:0007669"/>
    <property type="project" value="InterPro"/>
</dbReference>
<dbReference type="RefSeq" id="XP_009154574.1">
    <property type="nucleotide sequence ID" value="XM_009156326.1"/>
</dbReference>
<dbReference type="OrthoDB" id="4152926at2759"/>
<keyword evidence="3" id="KW-0418">Kinase</keyword>
<dbReference type="HOGENOM" id="CLU_676201_0_0_1"/>
<feature type="region of interest" description="Disordered" evidence="1">
    <location>
        <begin position="281"/>
        <end position="313"/>
    </location>
</feature>
<keyword evidence="4" id="KW-1185">Reference proteome</keyword>
<dbReference type="Proteomes" id="UP000007304">
    <property type="component" value="Unassembled WGS sequence"/>
</dbReference>
<dbReference type="PROSITE" id="PS51481">
    <property type="entry name" value="DHAK"/>
    <property type="match status" value="1"/>
</dbReference>
<evidence type="ECO:0000259" key="2">
    <source>
        <dbReference type="PROSITE" id="PS51481"/>
    </source>
</evidence>
<accession>H6BS58</accession>
<feature type="compositionally biased region" description="Polar residues" evidence="1">
    <location>
        <begin position="381"/>
        <end position="395"/>
    </location>
</feature>
<dbReference type="SUPFAM" id="SSF82549">
    <property type="entry name" value="DAK1/DegV-like"/>
    <property type="match status" value="1"/>
</dbReference>
<name>H6BS58_EXODN</name>
<dbReference type="OMA" id="AKICDAL"/>
<gene>
    <name evidence="3" type="ORF">HMPREF1120_02289</name>
</gene>
<reference evidence="3" key="1">
    <citation type="submission" date="2011-07" db="EMBL/GenBank/DDBJ databases">
        <title>The Genome Sequence of Exophiala (Wangiella) dermatitidis NIH/UT8656.</title>
        <authorList>
            <consortium name="The Broad Institute Genome Sequencing Platform"/>
            <person name="Cuomo C."/>
            <person name="Wang Z."/>
            <person name="Hunicke-Smith S."/>
            <person name="Szanislo P.J."/>
            <person name="Earl A."/>
            <person name="Young S.K."/>
            <person name="Zeng Q."/>
            <person name="Gargeya S."/>
            <person name="Fitzgerald M."/>
            <person name="Haas B."/>
            <person name="Abouelleil A."/>
            <person name="Alvarado L."/>
            <person name="Arachchi H.M."/>
            <person name="Berlin A."/>
            <person name="Brown A."/>
            <person name="Chapman S.B."/>
            <person name="Chen Z."/>
            <person name="Dunbar C."/>
            <person name="Freedman E."/>
            <person name="Gearin G."/>
            <person name="Gellesch M."/>
            <person name="Goldberg J."/>
            <person name="Griggs A."/>
            <person name="Gujja S."/>
            <person name="Heiman D."/>
            <person name="Howarth C."/>
            <person name="Larson L."/>
            <person name="Lui A."/>
            <person name="MacDonald P.J.P."/>
            <person name="Montmayeur A."/>
            <person name="Murphy C."/>
            <person name="Neiman D."/>
            <person name="Pearson M."/>
            <person name="Priest M."/>
            <person name="Roberts A."/>
            <person name="Saif S."/>
            <person name="Shea T."/>
            <person name="Shenoy N."/>
            <person name="Sisk P."/>
            <person name="Stolte C."/>
            <person name="Sykes S."/>
            <person name="Wortman J."/>
            <person name="Nusbaum C."/>
            <person name="Birren B."/>
        </authorList>
    </citation>
    <scope>NUCLEOTIDE SEQUENCE</scope>
    <source>
        <strain evidence="3">NIH/UT8656</strain>
    </source>
</reference>
<dbReference type="InParanoid" id="H6BS58"/>
<evidence type="ECO:0000313" key="3">
    <source>
        <dbReference type="EMBL" id="EHY54113.1"/>
    </source>
</evidence>
<dbReference type="eggNOG" id="KOG2426">
    <property type="taxonomic scope" value="Eukaryota"/>
</dbReference>
<feature type="region of interest" description="Disordered" evidence="1">
    <location>
        <begin position="329"/>
        <end position="365"/>
    </location>
</feature>
<dbReference type="EMBL" id="JH226131">
    <property type="protein sequence ID" value="EHY54113.1"/>
    <property type="molecule type" value="Genomic_DNA"/>
</dbReference>